<dbReference type="InterPro" id="IPR018044">
    <property type="entry name" value="Peptidase_S11"/>
</dbReference>
<comment type="function">
    <text evidence="1">Removes C-terminal D-alanyl residues from sugar-peptide cell wall precursors.</text>
</comment>
<sequence length="359" mass="38229">MPALAGSSQPEGISAASAVLISADTGSVLYEKEAEKKLSMASTTKIMTALLALEEAEKEGDPTVTVTEEMVAVEGSSMGLRAGDELPLTGLAAGMLLASGNDAANAVALYLDGSQEAFAERMNRRALEIGMSNTHFVTPSGLDDEAHYSTAFDMALLAREALKNSKFRELASSGTYQIAFDNPEKKVQYTNHNKLLWLYEGCIGVKTGFTKKSGRCLVSAAERDGVTLIAVTLNAPDDWNDHAKMLDYGFASVESVSFDESNFSVQLPLVGGEGEELLVKGTTGGSVSVPSEDAGRITRKVFLPAFLYAPIQKGETVGSVQYYLESTKLFSIPLIAGENGKIQEKEVGGILEKLFGRGK</sequence>
<keyword evidence="6" id="KW-0645">Protease</keyword>
<comment type="catalytic activity">
    <reaction evidence="12">
        <text>Preferential cleavage: (Ac)2-L-Lys-D-Ala-|-D-Ala. Also transpeptidation of peptidyl-alanyl moieties that are N-acyl substituents of D-alanine.</text>
        <dbReference type="EC" id="3.4.16.4"/>
    </reaction>
</comment>
<dbReference type="InterPro" id="IPR012338">
    <property type="entry name" value="Beta-lactam/transpept-like"/>
</dbReference>
<evidence type="ECO:0000256" key="8">
    <source>
        <dbReference type="ARBA" id="ARBA00022801"/>
    </source>
</evidence>
<dbReference type="Gene3D" id="2.60.410.10">
    <property type="entry name" value="D-Ala-D-Ala carboxypeptidase, C-terminal domain"/>
    <property type="match status" value="1"/>
</dbReference>
<protein>
    <recommendedName>
        <fullName evidence="4">serine-type D-Ala-D-Ala carboxypeptidase</fullName>
        <ecNumber evidence="4">3.4.16.4</ecNumber>
    </recommendedName>
</protein>
<comment type="caution">
    <text evidence="16">The sequence shown here is derived from an EMBL/GenBank/DDBJ whole genome shotgun (WGS) entry which is preliminary data.</text>
</comment>
<evidence type="ECO:0000313" key="16">
    <source>
        <dbReference type="EMBL" id="MCQ4839088.1"/>
    </source>
</evidence>
<dbReference type="InterPro" id="IPR037167">
    <property type="entry name" value="Peptidase_S11_C_sf"/>
</dbReference>
<evidence type="ECO:0000256" key="13">
    <source>
        <dbReference type="RuleBase" id="RU004016"/>
    </source>
</evidence>
<name>A0ABT1RWQ8_9FIRM</name>
<dbReference type="PANTHER" id="PTHR21581:SF33">
    <property type="entry name" value="D-ALANYL-D-ALANINE CARBOXYPEPTIDASE DACB"/>
    <property type="match status" value="1"/>
</dbReference>
<gene>
    <name evidence="16" type="ORF">NE695_04050</name>
</gene>
<keyword evidence="10" id="KW-0573">Peptidoglycan synthesis</keyword>
<dbReference type="GeneID" id="90533071"/>
<dbReference type="Gene3D" id="3.40.710.10">
    <property type="entry name" value="DD-peptidase/beta-lactamase superfamily"/>
    <property type="match status" value="1"/>
</dbReference>
<evidence type="ECO:0000259" key="14">
    <source>
        <dbReference type="Pfam" id="PF00768"/>
    </source>
</evidence>
<evidence type="ECO:0000259" key="15">
    <source>
        <dbReference type="Pfam" id="PF07943"/>
    </source>
</evidence>
<evidence type="ECO:0000256" key="2">
    <source>
        <dbReference type="ARBA" id="ARBA00004752"/>
    </source>
</evidence>
<comment type="similarity">
    <text evidence="3 13">Belongs to the peptidase S11 family.</text>
</comment>
<evidence type="ECO:0000256" key="7">
    <source>
        <dbReference type="ARBA" id="ARBA00022729"/>
    </source>
</evidence>
<dbReference type="InterPro" id="IPR012907">
    <property type="entry name" value="Peptidase_S11_C"/>
</dbReference>
<organism evidence="16 17">
    <name type="scientific">Neglectibacter timonensis</name>
    <dbReference type="NCBI Taxonomy" id="1776382"/>
    <lineage>
        <taxon>Bacteria</taxon>
        <taxon>Bacillati</taxon>
        <taxon>Bacillota</taxon>
        <taxon>Clostridia</taxon>
        <taxon>Eubacteriales</taxon>
        <taxon>Oscillospiraceae</taxon>
        <taxon>Neglectibacter</taxon>
    </lineage>
</organism>
<dbReference type="PRINTS" id="PR00725">
    <property type="entry name" value="DADACBPTASE1"/>
</dbReference>
<dbReference type="Pfam" id="PF07943">
    <property type="entry name" value="PBP5_C"/>
    <property type="match status" value="1"/>
</dbReference>
<reference evidence="16 17" key="1">
    <citation type="submission" date="2022-06" db="EMBL/GenBank/DDBJ databases">
        <title>Isolation of gut microbiota from human fecal samples.</title>
        <authorList>
            <person name="Pamer E.G."/>
            <person name="Barat B."/>
            <person name="Waligurski E."/>
            <person name="Medina S."/>
            <person name="Paddock L."/>
            <person name="Mostad J."/>
        </authorList>
    </citation>
    <scope>NUCLEOTIDE SEQUENCE [LARGE SCALE GENOMIC DNA]</scope>
    <source>
        <strain evidence="16 17">DFI.9.73</strain>
    </source>
</reference>
<proteinExistence type="inferred from homology"/>
<dbReference type="Pfam" id="PF00768">
    <property type="entry name" value="Peptidase_S11"/>
    <property type="match status" value="1"/>
</dbReference>
<dbReference type="Proteomes" id="UP001524473">
    <property type="component" value="Unassembled WGS sequence"/>
</dbReference>
<evidence type="ECO:0000256" key="5">
    <source>
        <dbReference type="ARBA" id="ARBA00022645"/>
    </source>
</evidence>
<dbReference type="InterPro" id="IPR001967">
    <property type="entry name" value="Peptidase_S11_N"/>
</dbReference>
<dbReference type="SUPFAM" id="SSF56601">
    <property type="entry name" value="beta-lactamase/transpeptidase-like"/>
    <property type="match status" value="1"/>
</dbReference>
<keyword evidence="17" id="KW-1185">Reference proteome</keyword>
<keyword evidence="7" id="KW-0732">Signal</keyword>
<evidence type="ECO:0000313" key="17">
    <source>
        <dbReference type="Proteomes" id="UP001524473"/>
    </source>
</evidence>
<evidence type="ECO:0000256" key="12">
    <source>
        <dbReference type="ARBA" id="ARBA00034000"/>
    </source>
</evidence>
<keyword evidence="9" id="KW-0133">Cell shape</keyword>
<evidence type="ECO:0000256" key="6">
    <source>
        <dbReference type="ARBA" id="ARBA00022670"/>
    </source>
</evidence>
<evidence type="ECO:0000256" key="10">
    <source>
        <dbReference type="ARBA" id="ARBA00022984"/>
    </source>
</evidence>
<comment type="pathway">
    <text evidence="2">Cell wall biogenesis; peptidoglycan biosynthesis.</text>
</comment>
<evidence type="ECO:0000256" key="11">
    <source>
        <dbReference type="ARBA" id="ARBA00023316"/>
    </source>
</evidence>
<dbReference type="PANTHER" id="PTHR21581">
    <property type="entry name" value="D-ALANYL-D-ALANINE CARBOXYPEPTIDASE"/>
    <property type="match status" value="1"/>
</dbReference>
<dbReference type="EMBL" id="JANFZH010000006">
    <property type="protein sequence ID" value="MCQ4839088.1"/>
    <property type="molecule type" value="Genomic_DNA"/>
</dbReference>
<evidence type="ECO:0000256" key="4">
    <source>
        <dbReference type="ARBA" id="ARBA00012448"/>
    </source>
</evidence>
<feature type="domain" description="Peptidase S11 D-alanyl-D-alanine carboxypeptidase A N-terminal" evidence="14">
    <location>
        <begin position="9"/>
        <end position="236"/>
    </location>
</feature>
<dbReference type="SUPFAM" id="SSF69189">
    <property type="entry name" value="Penicillin-binding protein associated domain"/>
    <property type="match status" value="1"/>
</dbReference>
<dbReference type="RefSeq" id="WP_207644521.1">
    <property type="nucleotide sequence ID" value="NZ_CABKVV010000014.1"/>
</dbReference>
<dbReference type="GO" id="GO:0004180">
    <property type="term" value="F:carboxypeptidase activity"/>
    <property type="evidence" value="ECO:0007669"/>
    <property type="project" value="UniProtKB-KW"/>
</dbReference>
<dbReference type="InterPro" id="IPR015956">
    <property type="entry name" value="Peniciliin-bd_prot_C_sf"/>
</dbReference>
<keyword evidence="11" id="KW-0961">Cell wall biogenesis/degradation</keyword>
<dbReference type="EC" id="3.4.16.4" evidence="4"/>
<accession>A0ABT1RWQ8</accession>
<evidence type="ECO:0000256" key="1">
    <source>
        <dbReference type="ARBA" id="ARBA00003217"/>
    </source>
</evidence>
<evidence type="ECO:0000256" key="9">
    <source>
        <dbReference type="ARBA" id="ARBA00022960"/>
    </source>
</evidence>
<keyword evidence="8" id="KW-0378">Hydrolase</keyword>
<evidence type="ECO:0000256" key="3">
    <source>
        <dbReference type="ARBA" id="ARBA00007164"/>
    </source>
</evidence>
<feature type="domain" description="Peptidase S11 D-Ala-D-Ala carboxypeptidase A C-terminal" evidence="15">
    <location>
        <begin position="284"/>
        <end position="339"/>
    </location>
</feature>
<keyword evidence="5 16" id="KW-0121">Carboxypeptidase</keyword>